<evidence type="ECO:0000256" key="1">
    <source>
        <dbReference type="SAM" id="MobiDB-lite"/>
    </source>
</evidence>
<dbReference type="PATRIC" id="fig|284581.3.peg.1402"/>
<proteinExistence type="predicted"/>
<keyword evidence="2" id="KW-0472">Membrane</keyword>
<keyword evidence="2" id="KW-0812">Transmembrane</keyword>
<feature type="compositionally biased region" description="Basic and acidic residues" evidence="1">
    <location>
        <begin position="332"/>
        <end position="350"/>
    </location>
</feature>
<gene>
    <name evidence="3" type="ORF">AMD01_05085</name>
</gene>
<dbReference type="EMBL" id="LILC01000006">
    <property type="protein sequence ID" value="KOO48179.1"/>
    <property type="molecule type" value="Genomic_DNA"/>
</dbReference>
<feature type="transmembrane region" description="Helical" evidence="2">
    <location>
        <begin position="65"/>
        <end position="89"/>
    </location>
</feature>
<evidence type="ECO:0000256" key="2">
    <source>
        <dbReference type="SAM" id="Phobius"/>
    </source>
</evidence>
<dbReference type="Proteomes" id="UP000037558">
    <property type="component" value="Unassembled WGS sequence"/>
</dbReference>
<accession>A0A0M0LAV6</accession>
<evidence type="ECO:0000313" key="3">
    <source>
        <dbReference type="EMBL" id="KOO48179.1"/>
    </source>
</evidence>
<keyword evidence="4" id="KW-1185">Reference proteome</keyword>
<keyword evidence="2" id="KW-1133">Transmembrane helix</keyword>
<feature type="transmembrane region" description="Helical" evidence="2">
    <location>
        <begin position="36"/>
        <end position="58"/>
    </location>
</feature>
<protein>
    <submittedName>
        <fullName evidence="3">Uncharacterized protein</fullName>
    </submittedName>
</protein>
<evidence type="ECO:0000313" key="4">
    <source>
        <dbReference type="Proteomes" id="UP000037558"/>
    </source>
</evidence>
<organism evidence="3 4">
    <name type="scientific">Priestia koreensis</name>
    <dbReference type="NCBI Taxonomy" id="284581"/>
    <lineage>
        <taxon>Bacteria</taxon>
        <taxon>Bacillati</taxon>
        <taxon>Bacillota</taxon>
        <taxon>Bacilli</taxon>
        <taxon>Bacillales</taxon>
        <taxon>Bacillaceae</taxon>
        <taxon>Priestia</taxon>
    </lineage>
</organism>
<sequence>MRKFIISCLVISGIIHMIHRYHFGVLGTLALLGGLLGIWYMRKVILAVLFVAGIVYSVTHFHTVLFWTLIVVGGFLGIAFISIVLQWIVNWYKRTFLPDESYLSMDDIMKDLYQNKNLYHKHMKTVLRNEAIQISNEDASDRIYKLPTEGDYTFVLGEKADGELYVILPKPKFGADPLPEEIVSFLPLEAVNLSDQEIPTHEISIFHSQTATHRFKVDSVDEFERFFDVSDSHTFKQIYKKFQDDLYYRLYCFKIQERYFNNQDQLLKELDEAVTADDYRRVCMALEGLKTPNAEIVRMMRPTQQEHSPEEIAILVKKAFESMGHYFDSDQNDEKSNITLHKEGDKNEWT</sequence>
<dbReference type="OrthoDB" id="2861748at2"/>
<reference evidence="4" key="1">
    <citation type="submission" date="2015-08" db="EMBL/GenBank/DDBJ databases">
        <title>Fjat-14210 dsm16467.</title>
        <authorList>
            <person name="Liu B."/>
            <person name="Wang J."/>
            <person name="Zhu Y."/>
            <person name="Liu G."/>
            <person name="Chen Q."/>
            <person name="Chen Z."/>
            <person name="Lan J."/>
            <person name="Che J."/>
            <person name="Ge C."/>
            <person name="Shi H."/>
            <person name="Pan Z."/>
            <person name="Liu X."/>
        </authorList>
    </citation>
    <scope>NUCLEOTIDE SEQUENCE [LARGE SCALE GENOMIC DNA]</scope>
    <source>
        <strain evidence="4">DSM 16467</strain>
    </source>
</reference>
<comment type="caution">
    <text evidence="3">The sequence shown here is derived from an EMBL/GenBank/DDBJ whole genome shotgun (WGS) entry which is preliminary data.</text>
</comment>
<dbReference type="RefSeq" id="WP_053400330.1">
    <property type="nucleotide sequence ID" value="NZ_LILC01000006.1"/>
</dbReference>
<name>A0A0M0LAV6_9BACI</name>
<feature type="region of interest" description="Disordered" evidence="1">
    <location>
        <begin position="327"/>
        <end position="350"/>
    </location>
</feature>
<dbReference type="AlphaFoldDB" id="A0A0M0LAV6"/>